<reference evidence="3 4" key="1">
    <citation type="submission" date="2018-05" db="EMBL/GenBank/DDBJ databases">
        <title>Oceanovita maritima gen. nov., sp. nov., a marine bacterium in the family Rhodobacteraceae isolated from surface seawater of Lundu port Xiamen, China.</title>
        <authorList>
            <person name="Hetharua B.H."/>
            <person name="Min D."/>
            <person name="Liao H."/>
            <person name="Tian Y."/>
        </authorList>
    </citation>
    <scope>NUCLEOTIDE SEQUENCE [LARGE SCALE GENOMIC DNA]</scope>
    <source>
        <strain evidence="3 4">FSX-11</strain>
    </source>
</reference>
<dbReference type="EMBL" id="QFVT01000006">
    <property type="protein sequence ID" value="PYC47451.1"/>
    <property type="molecule type" value="Genomic_DNA"/>
</dbReference>
<gene>
    <name evidence="3" type="ORF">DI396_10865</name>
</gene>
<dbReference type="Proteomes" id="UP000248012">
    <property type="component" value="Unassembled WGS sequence"/>
</dbReference>
<organism evidence="3 4">
    <name type="scientific">Litorivita pollutaquae</name>
    <dbReference type="NCBI Taxonomy" id="2200892"/>
    <lineage>
        <taxon>Bacteria</taxon>
        <taxon>Pseudomonadati</taxon>
        <taxon>Pseudomonadota</taxon>
        <taxon>Alphaproteobacteria</taxon>
        <taxon>Rhodobacterales</taxon>
        <taxon>Paracoccaceae</taxon>
        <taxon>Litorivita</taxon>
    </lineage>
</organism>
<dbReference type="Pfam" id="PF19192">
    <property type="entry name" value="Response_reg_2"/>
    <property type="match status" value="1"/>
</dbReference>
<feature type="region of interest" description="Disordered" evidence="1">
    <location>
        <begin position="346"/>
        <end position="366"/>
    </location>
</feature>
<sequence length="557" mass="61326">MNFADDQYNAASSFAYTMIVVDDEPVDDPVEPEPAVEVKTPGRRDVAAAKKVDQKPEAQRSHPLDAKGLIKSALDLGLVCSVVNPTGDEGSVAKSVAKASLRADIVSLDWHMNHGDDGELASEIIQEILRGDEAIGGRLRLIAIYTGNKDQGAILEKIAERLNAAEEIAGNVSKTGDVLTNSSGLRIIWREKSMGNEKLANAVSETQLPKELLEAFSELSNGLLSNVALATISSMRDTTHHVLSKFSSELDGPFFHHRALLKNSSDSMDYAVSVVMSALKSEVDKSKVTSKYTTVDAIKRRLSLMPQSPENFTLRYSKKDQEKEFKLHIDDVISIMERGFSAWPDEDKQAAVGRQQDKQASPMPPKDAFSKSFSTLFCDTIEAASFSMRQFSFLTNSQSSELSMVHRKAPPKLGLGSVIFSDADGGYFLCLQATCDTVRGAGLFFFVPLEVVNSDTPDIVVPHGRNGALINYVGLSVPPKCYTKSLSLDFGVINDAIGHIPICYDEQREIYHVPDANNTDYRWLANLKYKRALRIAQNMSQEISRIGFDEFEPFRKG</sequence>
<evidence type="ECO:0000256" key="1">
    <source>
        <dbReference type="SAM" id="MobiDB-lite"/>
    </source>
</evidence>
<comment type="caution">
    <text evidence="3">The sequence shown here is derived from an EMBL/GenBank/DDBJ whole genome shotgun (WGS) entry which is preliminary data.</text>
</comment>
<feature type="domain" description="Response receiver" evidence="2">
    <location>
        <begin position="14"/>
        <end position="196"/>
    </location>
</feature>
<dbReference type="OrthoDB" id="5135940at2"/>
<evidence type="ECO:0000259" key="2">
    <source>
        <dbReference type="Pfam" id="PF19192"/>
    </source>
</evidence>
<dbReference type="AlphaFoldDB" id="A0A2V4MLB4"/>
<keyword evidence="4" id="KW-1185">Reference proteome</keyword>
<proteinExistence type="predicted"/>
<accession>A0A2V4MLB4</accession>
<feature type="compositionally biased region" description="Basic and acidic residues" evidence="1">
    <location>
        <begin position="40"/>
        <end position="62"/>
    </location>
</feature>
<dbReference type="InterPro" id="IPR043834">
    <property type="entry name" value="REC"/>
</dbReference>
<protein>
    <recommendedName>
        <fullName evidence="2">Response receiver domain-containing protein</fullName>
    </recommendedName>
</protein>
<evidence type="ECO:0000313" key="4">
    <source>
        <dbReference type="Proteomes" id="UP000248012"/>
    </source>
</evidence>
<feature type="region of interest" description="Disordered" evidence="1">
    <location>
        <begin position="25"/>
        <end position="62"/>
    </location>
</feature>
<dbReference type="RefSeq" id="WP_110796235.1">
    <property type="nucleotide sequence ID" value="NZ_KZ826485.1"/>
</dbReference>
<evidence type="ECO:0000313" key="3">
    <source>
        <dbReference type="EMBL" id="PYC47451.1"/>
    </source>
</evidence>
<name>A0A2V4MLB4_9RHOB</name>